<name>A0ABC9N694_BACUC</name>
<reference evidence="2" key="1">
    <citation type="submission" date="2007-06" db="EMBL/GenBank/DDBJ databases">
        <authorList>
            <person name="Fulton L."/>
            <person name="Clifton S."/>
            <person name="Fulton B."/>
            <person name="Xu J."/>
            <person name="Minx P."/>
            <person name="Pepin K.H."/>
            <person name="Johnson M."/>
            <person name="Thiruvilangam P."/>
            <person name="Bhonagiri V."/>
            <person name="Nash W.E."/>
            <person name="Mardis E.R."/>
            <person name="Wilson R.K."/>
        </authorList>
    </citation>
    <scope>NUCLEOTIDE SEQUENCE [LARGE SCALE GENOMIC DNA]</scope>
    <source>
        <strain evidence="2">ATCC 8492</strain>
    </source>
</reference>
<keyword evidence="3" id="KW-1185">Reference proteome</keyword>
<comment type="caution">
    <text evidence="2">The sequence shown here is derived from an EMBL/GenBank/DDBJ whole genome shotgun (WGS) entry which is preliminary data.</text>
</comment>
<organism evidence="2 3">
    <name type="scientific">Bacteroides uniformis (strain ATCC 8492 / DSM 6597 / CCUG 4942 / CIP 103695 / JCM 5828 / KCTC 5204 / NCTC 13054 / VPI 0061)</name>
    <dbReference type="NCBI Taxonomy" id="411479"/>
    <lineage>
        <taxon>Bacteria</taxon>
        <taxon>Pseudomonadati</taxon>
        <taxon>Bacteroidota</taxon>
        <taxon>Bacteroidia</taxon>
        <taxon>Bacteroidales</taxon>
        <taxon>Bacteroidaceae</taxon>
        <taxon>Bacteroides</taxon>
    </lineage>
</organism>
<evidence type="ECO:0000313" key="3">
    <source>
        <dbReference type="Proteomes" id="UP000004110"/>
    </source>
</evidence>
<accession>A0ABC9N694</accession>
<keyword evidence="1" id="KW-0472">Membrane</keyword>
<feature type="transmembrane region" description="Helical" evidence="1">
    <location>
        <begin position="20"/>
        <end position="37"/>
    </location>
</feature>
<reference evidence="2" key="2">
    <citation type="submission" date="2013-11" db="EMBL/GenBank/DDBJ databases">
        <title>Draft genome sequence of Bacteroides uniformis (ATCC 8492).</title>
        <authorList>
            <person name="Sudarsanam P."/>
            <person name="Ley R."/>
            <person name="Guruge J."/>
            <person name="Turnbaugh P.J."/>
            <person name="Mahowald M."/>
            <person name="Liep D."/>
            <person name="Gordon J."/>
        </authorList>
    </citation>
    <scope>NUCLEOTIDE SEQUENCE</scope>
    <source>
        <strain evidence="2">ATCC 8492</strain>
    </source>
</reference>
<proteinExistence type="predicted"/>
<evidence type="ECO:0000313" key="2">
    <source>
        <dbReference type="EMBL" id="EDO52203.1"/>
    </source>
</evidence>
<sequence length="49" mass="5807">MFFAPGREFLVQIIFRCFKIFAHICSGIVYSMILLIFQSQAKIQFLFDK</sequence>
<gene>
    <name evidence="2" type="ORF">BACUNI_03814</name>
</gene>
<dbReference type="AlphaFoldDB" id="A0ABC9N694"/>
<dbReference type="EMBL" id="AAYH02000048">
    <property type="protein sequence ID" value="EDO52203.1"/>
    <property type="molecule type" value="Genomic_DNA"/>
</dbReference>
<evidence type="ECO:0000256" key="1">
    <source>
        <dbReference type="SAM" id="Phobius"/>
    </source>
</evidence>
<protein>
    <submittedName>
        <fullName evidence="2">Uncharacterized protein</fullName>
    </submittedName>
</protein>
<keyword evidence="1" id="KW-1133">Transmembrane helix</keyword>
<keyword evidence="1" id="KW-0812">Transmembrane</keyword>
<dbReference type="Proteomes" id="UP000004110">
    <property type="component" value="Unassembled WGS sequence"/>
</dbReference>